<reference evidence="3" key="1">
    <citation type="submission" date="2009-11" db="EMBL/GenBank/DDBJ databases">
        <authorList>
            <consortium name="The Broad Institute Genome Sequencing Platform"/>
            <person name="Ward D."/>
            <person name="Feldgarden M."/>
            <person name="Earl A."/>
            <person name="Young S.K."/>
            <person name="Zeng Q."/>
            <person name="Koehrsen M."/>
            <person name="Alvarado L."/>
            <person name="Berlin A."/>
            <person name="Bochicchio J."/>
            <person name="Borenstein D."/>
            <person name="Chapman S.B."/>
            <person name="Chen Z."/>
            <person name="Engels R."/>
            <person name="Freedman E."/>
            <person name="Gellesch M."/>
            <person name="Goldberg J."/>
            <person name="Griggs A."/>
            <person name="Gujja S."/>
            <person name="Heilman E."/>
            <person name="Heiman D."/>
            <person name="Hepburn T."/>
            <person name="Howarth C."/>
            <person name="Jen D."/>
            <person name="Larson L."/>
            <person name="Lewis B."/>
            <person name="Mehta T."/>
            <person name="Park D."/>
            <person name="Pearson M."/>
            <person name="Roberts A."/>
            <person name="Saif S."/>
            <person name="Shea T."/>
            <person name="Shenoy N."/>
            <person name="Sisk P."/>
            <person name="Stolte C."/>
            <person name="Sykes S."/>
            <person name="Thomson T."/>
            <person name="Walk T."/>
            <person name="White J."/>
            <person name="Yandava C."/>
            <person name="Izard J."/>
            <person name="Baranova O.V."/>
            <person name="Blanton J.M."/>
            <person name="Tanner A.C."/>
            <person name="Dewhirst F.E."/>
            <person name="Haas B."/>
            <person name="Nusbaum C."/>
            <person name="Birren B."/>
        </authorList>
    </citation>
    <scope>NUCLEOTIDE SEQUENCE [LARGE SCALE GENOMIC DNA]</scope>
    <source>
        <strain evidence="3">1-1 BBBD Race 1</strain>
    </source>
</reference>
<dbReference type="Gene3D" id="3.30.70.330">
    <property type="match status" value="1"/>
</dbReference>
<sequence>MESMTPDLLKRIGQPPKRTLTTIRVRNLAPGTSLDNVIAAFSDFGEILDCVLKQRYHGQLLQVSALILFESEAQAAHAIREMDGAVADGQILVVELKANKNQAQITTTDGAAQDVGSNAAELSLSHRVVPTTTVAEICSVSPAVSDGVKKWVLRRRVEVGPEELKVHSGTLVEGREFKESEANPCLYSCLLGYLTCLIGAGESAASPLIDSGSQLNIISDSMANQFNLTPRGNFSSAVYGINNQACELIGVAEDVPVQVGKSIVGYCHFWITRQDSPFILGRLFLMDFKATLLCSPLAGERIILPDSEGQNIEFSLCPVEKGRWEREFPAHRRKGCAHPLRARHGVAQGSGAPFFFMRGVGSSLSHNPCLCDKTKLLSKLGLRKEHELLLLREEAKLFTPYGGLRNEGKLHHLRDKSKLKGL</sequence>
<evidence type="ECO:0000256" key="1">
    <source>
        <dbReference type="PROSITE-ProRule" id="PRU00176"/>
    </source>
</evidence>
<reference evidence="3" key="2">
    <citation type="submission" date="2016-05" db="EMBL/GenBank/DDBJ databases">
        <title>Comparative analysis highlights variable genome content of wheat rusts and divergence of the mating loci.</title>
        <authorList>
            <person name="Cuomo C.A."/>
            <person name="Bakkeren G."/>
            <person name="Szabo L."/>
            <person name="Khalil H."/>
            <person name="Joly D."/>
            <person name="Goldberg J."/>
            <person name="Young S."/>
            <person name="Zeng Q."/>
            <person name="Fellers J."/>
        </authorList>
    </citation>
    <scope>NUCLEOTIDE SEQUENCE [LARGE SCALE GENOMIC DNA]</scope>
    <source>
        <strain evidence="3">1-1 BBBD Race 1</strain>
    </source>
</reference>
<dbReference type="PROSITE" id="PS50102">
    <property type="entry name" value="RRM"/>
    <property type="match status" value="1"/>
</dbReference>
<dbReference type="InterPro" id="IPR000504">
    <property type="entry name" value="RRM_dom"/>
</dbReference>
<reference evidence="4 5" key="3">
    <citation type="journal article" date="2017" name="G3 (Bethesda)">
        <title>Comparative analysis highlights variable genome content of wheat rusts and divergence of the mating loci.</title>
        <authorList>
            <person name="Cuomo C.A."/>
            <person name="Bakkeren G."/>
            <person name="Khalil H.B."/>
            <person name="Panwar V."/>
            <person name="Joly D."/>
            <person name="Linning R."/>
            <person name="Sakthikumar S."/>
            <person name="Song X."/>
            <person name="Adiconis X."/>
            <person name="Fan L."/>
            <person name="Goldberg J.M."/>
            <person name="Levin J.Z."/>
            <person name="Young S."/>
            <person name="Zeng Q."/>
            <person name="Anikster Y."/>
            <person name="Bruce M."/>
            <person name="Wang M."/>
            <person name="Yin C."/>
            <person name="McCallum B."/>
            <person name="Szabo L.J."/>
            <person name="Hulbert S."/>
            <person name="Chen X."/>
            <person name="Fellers J.P."/>
        </authorList>
    </citation>
    <scope>NUCLEOTIDE SEQUENCE</scope>
    <source>
        <strain evidence="5">Isolate 1-1 / race 1 (BBBD)</strain>
        <strain evidence="4">isolate 1-1 / race 1 (BBBD)</strain>
    </source>
</reference>
<evidence type="ECO:0000313" key="4">
    <source>
        <dbReference type="EnsemblFungi" id="PTTG_28390-t43_1-p1"/>
    </source>
</evidence>
<dbReference type="STRING" id="630390.A0A180GC77"/>
<dbReference type="AlphaFoldDB" id="A0A180GC77"/>
<dbReference type="Proteomes" id="UP000005240">
    <property type="component" value="Unassembled WGS sequence"/>
</dbReference>
<dbReference type="Pfam" id="PF00076">
    <property type="entry name" value="RRM_1"/>
    <property type="match status" value="1"/>
</dbReference>
<organism evidence="3">
    <name type="scientific">Puccinia triticina (isolate 1-1 / race 1 (BBBD))</name>
    <name type="common">Brown leaf rust fungus</name>
    <dbReference type="NCBI Taxonomy" id="630390"/>
    <lineage>
        <taxon>Eukaryota</taxon>
        <taxon>Fungi</taxon>
        <taxon>Dikarya</taxon>
        <taxon>Basidiomycota</taxon>
        <taxon>Pucciniomycotina</taxon>
        <taxon>Pucciniomycetes</taxon>
        <taxon>Pucciniales</taxon>
        <taxon>Pucciniaceae</taxon>
        <taxon>Puccinia</taxon>
    </lineage>
</organism>
<dbReference type="EMBL" id="ADAS02000105">
    <property type="protein sequence ID" value="OAV90285.1"/>
    <property type="molecule type" value="Genomic_DNA"/>
</dbReference>
<proteinExistence type="predicted"/>
<name>A0A180GC77_PUCT1</name>
<reference evidence="4" key="4">
    <citation type="submission" date="2025-05" db="UniProtKB">
        <authorList>
            <consortium name="EnsemblFungi"/>
        </authorList>
    </citation>
    <scope>IDENTIFICATION</scope>
    <source>
        <strain evidence="4">isolate 1-1 / race 1 (BBBD)</strain>
    </source>
</reference>
<dbReference type="SUPFAM" id="SSF54928">
    <property type="entry name" value="RNA-binding domain, RBD"/>
    <property type="match status" value="1"/>
</dbReference>
<protein>
    <submittedName>
        <fullName evidence="4">RRM domain-containing protein</fullName>
    </submittedName>
</protein>
<dbReference type="GO" id="GO:0003723">
    <property type="term" value="F:RNA binding"/>
    <property type="evidence" value="ECO:0007669"/>
    <property type="project" value="UniProtKB-UniRule"/>
</dbReference>
<feature type="domain" description="RRM" evidence="2">
    <location>
        <begin position="21"/>
        <end position="99"/>
    </location>
</feature>
<dbReference type="InterPro" id="IPR021109">
    <property type="entry name" value="Peptidase_aspartic_dom_sf"/>
</dbReference>
<dbReference type="Gene3D" id="2.40.70.10">
    <property type="entry name" value="Acid Proteases"/>
    <property type="match status" value="1"/>
</dbReference>
<dbReference type="VEuPathDB" id="FungiDB:PTTG_28390"/>
<dbReference type="InterPro" id="IPR012677">
    <property type="entry name" value="Nucleotide-bd_a/b_plait_sf"/>
</dbReference>
<evidence type="ECO:0000259" key="2">
    <source>
        <dbReference type="PROSITE" id="PS50102"/>
    </source>
</evidence>
<dbReference type="InterPro" id="IPR035979">
    <property type="entry name" value="RBD_domain_sf"/>
</dbReference>
<evidence type="ECO:0000313" key="3">
    <source>
        <dbReference type="EMBL" id="OAV90285.1"/>
    </source>
</evidence>
<dbReference type="CDD" id="cd00590">
    <property type="entry name" value="RRM_SF"/>
    <property type="match status" value="1"/>
</dbReference>
<dbReference type="OrthoDB" id="6159137at2759"/>
<dbReference type="CDD" id="cd00303">
    <property type="entry name" value="retropepsin_like"/>
    <property type="match status" value="1"/>
</dbReference>
<accession>A0A180GC77</accession>
<keyword evidence="1" id="KW-0694">RNA-binding</keyword>
<dbReference type="SUPFAM" id="SSF50630">
    <property type="entry name" value="Acid proteases"/>
    <property type="match status" value="1"/>
</dbReference>
<evidence type="ECO:0000313" key="5">
    <source>
        <dbReference type="Proteomes" id="UP000005240"/>
    </source>
</evidence>
<dbReference type="EnsemblFungi" id="PTTG_28390-t43_1">
    <property type="protein sequence ID" value="PTTG_28390-t43_1-p1"/>
    <property type="gene ID" value="PTTG_28390"/>
</dbReference>
<keyword evidence="5" id="KW-1185">Reference proteome</keyword>
<dbReference type="SMART" id="SM00360">
    <property type="entry name" value="RRM"/>
    <property type="match status" value="1"/>
</dbReference>
<gene>
    <name evidence="3" type="ORF">PTTG_28390</name>
</gene>